<evidence type="ECO:0008006" key="3">
    <source>
        <dbReference type="Google" id="ProtNLM"/>
    </source>
</evidence>
<dbReference type="AlphaFoldDB" id="A0A2U3QGL1"/>
<evidence type="ECO:0000313" key="2">
    <source>
        <dbReference type="Proteomes" id="UP000245125"/>
    </source>
</evidence>
<dbReference type="SUPFAM" id="SSF46955">
    <property type="entry name" value="Putative DNA-binding domain"/>
    <property type="match status" value="1"/>
</dbReference>
<organism evidence="1 2">
    <name type="scientific">Candidatus Sulfobium mesophilum</name>
    <dbReference type="NCBI Taxonomy" id="2016548"/>
    <lineage>
        <taxon>Bacteria</taxon>
        <taxon>Pseudomonadati</taxon>
        <taxon>Nitrospirota</taxon>
        <taxon>Nitrospiria</taxon>
        <taxon>Nitrospirales</taxon>
        <taxon>Nitrospiraceae</taxon>
        <taxon>Candidatus Sulfobium</taxon>
    </lineage>
</organism>
<accession>A0A2U3QGL1</accession>
<proteinExistence type="predicted"/>
<keyword evidence="2" id="KW-1185">Reference proteome</keyword>
<dbReference type="EMBL" id="OUUY01000070">
    <property type="protein sequence ID" value="SPQ00499.1"/>
    <property type="molecule type" value="Genomic_DNA"/>
</dbReference>
<name>A0A2U3QGL1_9BACT</name>
<protein>
    <recommendedName>
        <fullName evidence="3">Helix-turn-helix domain-containing protein</fullName>
    </recommendedName>
</protein>
<reference evidence="2" key="1">
    <citation type="submission" date="2018-03" db="EMBL/GenBank/DDBJ databases">
        <authorList>
            <person name="Zecchin S."/>
        </authorList>
    </citation>
    <scope>NUCLEOTIDE SEQUENCE [LARGE SCALE GENOMIC DNA]</scope>
</reference>
<evidence type="ECO:0000313" key="1">
    <source>
        <dbReference type="EMBL" id="SPQ00499.1"/>
    </source>
</evidence>
<dbReference type="Proteomes" id="UP000245125">
    <property type="component" value="Unassembled WGS sequence"/>
</dbReference>
<sequence length="74" mass="8328">MTELNDDENELLKKNGLPVKTRYTAKELSHSLKVNVKTVYGWQYTGKYDGEKIGGARFYSIGTVLSILQDSTTL</sequence>
<dbReference type="InterPro" id="IPR009061">
    <property type="entry name" value="DNA-bd_dom_put_sf"/>
</dbReference>
<gene>
    <name evidence="1" type="ORF">NBG4_250031</name>
</gene>